<proteinExistence type="predicted"/>
<dbReference type="Proteomes" id="UP000827549">
    <property type="component" value="Chromosome 7"/>
</dbReference>
<evidence type="ECO:0000313" key="1">
    <source>
        <dbReference type="EMBL" id="WOO85459.1"/>
    </source>
</evidence>
<name>A0AAF0YHU9_9TREE</name>
<dbReference type="EMBL" id="CP086720">
    <property type="protein sequence ID" value="WOO85459.1"/>
    <property type="molecule type" value="Genomic_DNA"/>
</dbReference>
<dbReference type="AlphaFoldDB" id="A0AAF0YHU9"/>
<accession>A0AAF0YHU9</accession>
<evidence type="ECO:0000313" key="2">
    <source>
        <dbReference type="Proteomes" id="UP000827549"/>
    </source>
</evidence>
<evidence type="ECO:0008006" key="3">
    <source>
        <dbReference type="Google" id="ProtNLM"/>
    </source>
</evidence>
<keyword evidence="2" id="KW-1185">Reference proteome</keyword>
<protein>
    <recommendedName>
        <fullName evidence="3">F-box domain-containing protein</fullName>
    </recommendedName>
</protein>
<dbReference type="GeneID" id="87812122"/>
<dbReference type="RefSeq" id="XP_062631485.1">
    <property type="nucleotide sequence ID" value="XM_062775501.1"/>
</dbReference>
<reference evidence="1" key="1">
    <citation type="submission" date="2023-10" db="EMBL/GenBank/DDBJ databases">
        <authorList>
            <person name="Noh H."/>
        </authorList>
    </citation>
    <scope>NUCLEOTIDE SEQUENCE</scope>
    <source>
        <strain evidence="1">DUCC4014</strain>
    </source>
</reference>
<sequence>MTALRQVHDPPWLYSASYPHLLDRIVDFLPLPALATLRLVSRGLHERANAILYAHICFSFSVYATTQVVDPFERRRIPGLVLDAKDPAAFKLSLSRIVAHTRVIDHHMAHSWHSPPEWVPAMRISLPDSILHRVDVSPNQFDRFPLLAVDATNIALSYRMRFDRIMHLDLPFLERLYAAKKVIAHLAIPPDLDLSKHSRESVWKKARDCDHYFAEVDEVTFIVTQGSGAPPRWSSPDASDTGALFDAFMAALCRLGCERVVLSGLETLDPGLLSFELDRDVASEDRLALYKGVMDDWVEAAPDDVRDEAPKIEVISVEQLRRERGLDDYRWAVMTAGVGPRLPMPPSWAAASIAI</sequence>
<gene>
    <name evidence="1" type="ORF">LOC62_07G008958</name>
</gene>
<organism evidence="1 2">
    <name type="scientific">Vanrija pseudolonga</name>
    <dbReference type="NCBI Taxonomy" id="143232"/>
    <lineage>
        <taxon>Eukaryota</taxon>
        <taxon>Fungi</taxon>
        <taxon>Dikarya</taxon>
        <taxon>Basidiomycota</taxon>
        <taxon>Agaricomycotina</taxon>
        <taxon>Tremellomycetes</taxon>
        <taxon>Trichosporonales</taxon>
        <taxon>Trichosporonaceae</taxon>
        <taxon>Vanrija</taxon>
    </lineage>
</organism>